<keyword evidence="4" id="KW-1185">Reference proteome</keyword>
<dbReference type="AlphaFoldDB" id="A0A8B2NN27"/>
<dbReference type="EMBL" id="QHHQ01000003">
    <property type="protein sequence ID" value="RAI01096.1"/>
    <property type="molecule type" value="Genomic_DNA"/>
</dbReference>
<evidence type="ECO:0000313" key="3">
    <source>
        <dbReference type="EMBL" id="RAI01096.1"/>
    </source>
</evidence>
<reference evidence="3 4" key="1">
    <citation type="submission" date="2018-05" db="EMBL/GenBank/DDBJ databases">
        <title>Acuticoccus sediminis sp. nov., isolated from deep-sea sediment of Indian Ocean.</title>
        <authorList>
            <person name="Liu X."/>
            <person name="Lai Q."/>
            <person name="Du Y."/>
            <person name="Sun F."/>
            <person name="Zhang X."/>
            <person name="Wang S."/>
            <person name="Shao Z."/>
        </authorList>
    </citation>
    <scope>NUCLEOTIDE SEQUENCE [LARGE SCALE GENOMIC DNA]</scope>
    <source>
        <strain evidence="3 4">PTG4-2</strain>
    </source>
</reference>
<protein>
    <recommendedName>
        <fullName evidence="2">Peptidase S74 domain-containing protein</fullName>
    </recommendedName>
</protein>
<evidence type="ECO:0000259" key="2">
    <source>
        <dbReference type="PROSITE" id="PS51688"/>
    </source>
</evidence>
<dbReference type="PROSITE" id="PS51688">
    <property type="entry name" value="ICA"/>
    <property type="match status" value="1"/>
</dbReference>
<feature type="domain" description="Peptidase S74" evidence="2">
    <location>
        <begin position="442"/>
        <end position="537"/>
    </location>
</feature>
<dbReference type="RefSeq" id="WP_111347688.1">
    <property type="nucleotide sequence ID" value="NZ_QHHQ01000003.1"/>
</dbReference>
<evidence type="ECO:0000256" key="1">
    <source>
        <dbReference type="SAM" id="Coils"/>
    </source>
</evidence>
<name>A0A8B2NN27_9HYPH</name>
<comment type="caution">
    <text evidence="3">The sequence shown here is derived from an EMBL/GenBank/DDBJ whole genome shotgun (WGS) entry which is preliminary data.</text>
</comment>
<feature type="coiled-coil region" evidence="1">
    <location>
        <begin position="17"/>
        <end position="44"/>
    </location>
</feature>
<proteinExistence type="predicted"/>
<dbReference type="Gene3D" id="1.20.5.340">
    <property type="match status" value="1"/>
</dbReference>
<keyword evidence="1" id="KW-0175">Coiled coil</keyword>
<accession>A0A8B2NN27</accession>
<dbReference type="InterPro" id="IPR030392">
    <property type="entry name" value="S74_ICA"/>
</dbReference>
<sequence>MSALAQLEFSAGETLDRASLNRRMRDLSLRLNTLEEQRISLQETETAIVELGLTRIDDVLKPAIEAALEVTDPGAYFTATSTTPATIGTGSKTFVVPAEQRPYFIPTRTLLIYSTGAPLSRMEVTFTSYDQDTGSLAVDVISTNGAGSFADWTITPAVPSGATEGYVDATVAASEATVTGLIADVESDLNALAVTVTGVSDDLVTAQATISSLSGTVGGHSTTIGTHSGQISTLISTVNSQGATLASVQSTVTALSSQYGTLFEEAVRSGTAATLQRIETTQTTNGTSANNGIYVEQGTWITGPASPNAAVATFKKDVNYGFQMMVGGAGDVRVRRFNNSIEGWWTVWNSANFDPDAHIAAYLDGAPSIVVGNGDETTTTSNGLVLGITGNIVQKALQSAPSTKRMQQVIGNNGGTGDPEVRYEVHLSGDVYSKTGSFLTLSDAEAKEDVQAAPALAEALAAIPARSFLRKGGDGQREAGLVVQDTNWATMPDEIKRLVRFDAGNGSWVLNTSGMTMVLFCVVKELIAEIEALKAQGS</sequence>
<gene>
    <name evidence="3" type="ORF">DLJ53_17930</name>
</gene>
<evidence type="ECO:0000313" key="4">
    <source>
        <dbReference type="Proteomes" id="UP000249590"/>
    </source>
</evidence>
<dbReference type="Proteomes" id="UP000249590">
    <property type="component" value="Unassembled WGS sequence"/>
</dbReference>
<organism evidence="3 4">
    <name type="scientific">Acuticoccus sediminis</name>
    <dbReference type="NCBI Taxonomy" id="2184697"/>
    <lineage>
        <taxon>Bacteria</taxon>
        <taxon>Pseudomonadati</taxon>
        <taxon>Pseudomonadota</taxon>
        <taxon>Alphaproteobacteria</taxon>
        <taxon>Hyphomicrobiales</taxon>
        <taxon>Amorphaceae</taxon>
        <taxon>Acuticoccus</taxon>
    </lineage>
</organism>